<evidence type="ECO:0000313" key="2">
    <source>
        <dbReference type="EMBL" id="GBB95456.1"/>
    </source>
</evidence>
<dbReference type="AlphaFoldDB" id="A0A2Z6RTL1"/>
<organism evidence="2 3">
    <name type="scientific">Rhizophagus clarus</name>
    <dbReference type="NCBI Taxonomy" id="94130"/>
    <lineage>
        <taxon>Eukaryota</taxon>
        <taxon>Fungi</taxon>
        <taxon>Fungi incertae sedis</taxon>
        <taxon>Mucoromycota</taxon>
        <taxon>Glomeromycotina</taxon>
        <taxon>Glomeromycetes</taxon>
        <taxon>Glomerales</taxon>
        <taxon>Glomeraceae</taxon>
        <taxon>Rhizophagus</taxon>
    </lineage>
</organism>
<gene>
    <name evidence="2" type="ORF">RclHR1_02540010</name>
</gene>
<evidence type="ECO:0000313" key="3">
    <source>
        <dbReference type="Proteomes" id="UP000247702"/>
    </source>
</evidence>
<feature type="region of interest" description="Disordered" evidence="1">
    <location>
        <begin position="1"/>
        <end position="24"/>
    </location>
</feature>
<evidence type="ECO:0008006" key="4">
    <source>
        <dbReference type="Google" id="ProtNLM"/>
    </source>
</evidence>
<sequence length="258" mass="29479">MDDDRRSRTSTGSAPTTFSNAKPKTMDPIRIECKKIEIKPTRASLDTYTDVKLGVSFSYSTREMCLRLNELKDKICIPYDQVTGFRIAEYKELEVSLIPNFNRRFYQNEIEIKGDPSNGLLEKATSLLFIPCPFVTLNTLVSVEAAIGRYRSEIFLNNKDSGPISNPQSNNSNLNNEIYVRFYLNVERGGVIVPQDISFNGIIQAIASRFDFQLSHERVSYKNGAYDVIAIRDEEDWKVAKWETKHSDKAGVMDLYLF</sequence>
<proteinExistence type="predicted"/>
<comment type="caution">
    <text evidence="2">The sequence shown here is derived from an EMBL/GenBank/DDBJ whole genome shotgun (WGS) entry which is preliminary data.</text>
</comment>
<dbReference type="CDD" id="cd05992">
    <property type="entry name" value="PB1"/>
    <property type="match status" value="1"/>
</dbReference>
<name>A0A2Z6RTL1_9GLOM</name>
<dbReference type="Gene3D" id="3.10.20.90">
    <property type="entry name" value="Phosphatidylinositol 3-kinase Catalytic Subunit, Chain A, domain 1"/>
    <property type="match status" value="1"/>
</dbReference>
<accession>A0A2Z6RTL1</accession>
<reference evidence="2 3" key="1">
    <citation type="submission" date="2017-11" db="EMBL/GenBank/DDBJ databases">
        <title>The genome of Rhizophagus clarus HR1 reveals common genetic basis of auxotrophy among arbuscular mycorrhizal fungi.</title>
        <authorList>
            <person name="Kobayashi Y."/>
        </authorList>
    </citation>
    <scope>NUCLEOTIDE SEQUENCE [LARGE SCALE GENOMIC DNA]</scope>
    <source>
        <strain evidence="2 3">HR1</strain>
    </source>
</reference>
<dbReference type="Proteomes" id="UP000247702">
    <property type="component" value="Unassembled WGS sequence"/>
</dbReference>
<keyword evidence="3" id="KW-1185">Reference proteome</keyword>
<dbReference type="SUPFAM" id="SSF54277">
    <property type="entry name" value="CAD &amp; PB1 domains"/>
    <property type="match status" value="1"/>
</dbReference>
<dbReference type="EMBL" id="BEXD01001713">
    <property type="protein sequence ID" value="GBB95456.1"/>
    <property type="molecule type" value="Genomic_DNA"/>
</dbReference>
<protein>
    <recommendedName>
        <fullName evidence="4">PB1 domain-containing protein</fullName>
    </recommendedName>
</protein>
<evidence type="ECO:0000256" key="1">
    <source>
        <dbReference type="SAM" id="MobiDB-lite"/>
    </source>
</evidence>
<feature type="compositionally biased region" description="Polar residues" evidence="1">
    <location>
        <begin position="9"/>
        <end position="22"/>
    </location>
</feature>